<reference evidence="2 3" key="1">
    <citation type="submission" date="2020-04" db="EMBL/GenBank/DDBJ databases">
        <authorList>
            <consortium name="Desulfovibrio sp. FSS-1 genome sequencing consortium"/>
            <person name="Shimoshige H."/>
            <person name="Kobayashi H."/>
            <person name="Maekawa T."/>
        </authorList>
    </citation>
    <scope>NUCLEOTIDE SEQUENCE [LARGE SCALE GENOMIC DNA]</scope>
    <source>
        <strain evidence="2 3">SIID29052-01</strain>
    </source>
</reference>
<dbReference type="RefSeq" id="WP_173081897.1">
    <property type="nucleotide sequence ID" value="NZ_BLTE01000003.1"/>
</dbReference>
<keyword evidence="3" id="KW-1185">Reference proteome</keyword>
<evidence type="ECO:0000256" key="1">
    <source>
        <dbReference type="SAM" id="Phobius"/>
    </source>
</evidence>
<proteinExistence type="predicted"/>
<gene>
    <name evidence="2" type="ORF">NNJEOMEG_00981</name>
</gene>
<evidence type="ECO:0000313" key="3">
    <source>
        <dbReference type="Proteomes" id="UP000494245"/>
    </source>
</evidence>
<keyword evidence="1" id="KW-1133">Transmembrane helix</keyword>
<dbReference type="EMBL" id="BLTE01000003">
    <property type="protein sequence ID" value="GFK93150.1"/>
    <property type="molecule type" value="Genomic_DNA"/>
</dbReference>
<protein>
    <submittedName>
        <fullName evidence="2">Uncharacterized protein</fullName>
    </submittedName>
</protein>
<evidence type="ECO:0000313" key="2">
    <source>
        <dbReference type="EMBL" id="GFK93150.1"/>
    </source>
</evidence>
<accession>A0A6V8LQA0</accession>
<dbReference type="Gene3D" id="1.20.5.340">
    <property type="match status" value="1"/>
</dbReference>
<organism evidence="2 3">
    <name type="scientific">Fundidesulfovibrio magnetotacticus</name>
    <dbReference type="NCBI Taxonomy" id="2730080"/>
    <lineage>
        <taxon>Bacteria</taxon>
        <taxon>Pseudomonadati</taxon>
        <taxon>Thermodesulfobacteriota</taxon>
        <taxon>Desulfovibrionia</taxon>
        <taxon>Desulfovibrionales</taxon>
        <taxon>Desulfovibrionaceae</taxon>
        <taxon>Fundidesulfovibrio</taxon>
    </lineage>
</organism>
<dbReference type="Proteomes" id="UP000494245">
    <property type="component" value="Unassembled WGS sequence"/>
</dbReference>
<reference evidence="2 3" key="2">
    <citation type="submission" date="2020-05" db="EMBL/GenBank/DDBJ databases">
        <title>Draft genome sequence of Desulfovibrio sp. strainFSS-1.</title>
        <authorList>
            <person name="Shimoshige H."/>
            <person name="Kobayashi H."/>
            <person name="Maekawa T."/>
        </authorList>
    </citation>
    <scope>NUCLEOTIDE SEQUENCE [LARGE SCALE GENOMIC DNA]</scope>
    <source>
        <strain evidence="2 3">SIID29052-01</strain>
    </source>
</reference>
<keyword evidence="1" id="KW-0812">Transmembrane</keyword>
<comment type="caution">
    <text evidence="2">The sequence shown here is derived from an EMBL/GenBank/DDBJ whole genome shotgun (WGS) entry which is preliminary data.</text>
</comment>
<dbReference type="AlphaFoldDB" id="A0A6V8LQA0"/>
<sequence>MLGLEKRVDAIREMQGSENVEPDTPASNSARTGIMLALVAILVAAAVYLALEGKYSAKMTAYEGRIAAMETKVAEASNAPRELARKMIAQGVVGEMTTKATQLKTQLDASYQERLAKVEETLKSIQQDLAK</sequence>
<feature type="transmembrane region" description="Helical" evidence="1">
    <location>
        <begin position="32"/>
        <end position="51"/>
    </location>
</feature>
<keyword evidence="1" id="KW-0472">Membrane</keyword>
<name>A0A6V8LQA0_9BACT</name>